<dbReference type="PROSITE" id="PS00023">
    <property type="entry name" value="FN2_1"/>
    <property type="match status" value="1"/>
</dbReference>
<keyword evidence="4 13" id="KW-0732">Signal</keyword>
<evidence type="ECO:0000256" key="6">
    <source>
        <dbReference type="ARBA" id="ARBA00022989"/>
    </source>
</evidence>
<dbReference type="Gene3D" id="2.10.10.10">
    <property type="entry name" value="Fibronectin, type II, collagen-binding"/>
    <property type="match status" value="1"/>
</dbReference>
<keyword evidence="3 12" id="KW-0812">Transmembrane</keyword>
<feature type="signal peptide" evidence="13">
    <location>
        <begin position="1"/>
        <end position="20"/>
    </location>
</feature>
<dbReference type="GeneID" id="116219619"/>
<keyword evidence="6 12" id="KW-1133">Transmembrane helix</keyword>
<evidence type="ECO:0000259" key="15">
    <source>
        <dbReference type="PROSITE" id="PS51092"/>
    </source>
</evidence>
<feature type="domain" description="C-type lectin" evidence="14">
    <location>
        <begin position="643"/>
        <end position="759"/>
    </location>
</feature>
<dbReference type="CDD" id="cd00062">
    <property type="entry name" value="FN2"/>
    <property type="match status" value="1"/>
</dbReference>
<feature type="chain" id="PRO_5027536674" evidence="13">
    <location>
        <begin position="21"/>
        <end position="1405"/>
    </location>
</feature>
<dbReference type="Pfam" id="PF00040">
    <property type="entry name" value="fn2"/>
    <property type="match status" value="1"/>
</dbReference>
<feature type="domain" description="C-type lectin" evidence="14">
    <location>
        <begin position="217"/>
        <end position="333"/>
    </location>
</feature>
<keyword evidence="10" id="KW-0325">Glycoprotein</keyword>
<keyword evidence="2" id="KW-0254">Endocytosis</keyword>
<reference evidence="17" key="1">
    <citation type="submission" date="2025-08" db="UniProtKB">
        <authorList>
            <consortium name="RefSeq"/>
        </authorList>
    </citation>
    <scope>IDENTIFICATION</scope>
</reference>
<evidence type="ECO:0000256" key="5">
    <source>
        <dbReference type="ARBA" id="ARBA00022737"/>
    </source>
</evidence>
<keyword evidence="9" id="KW-0675">Receptor</keyword>
<feature type="domain" description="C-type lectin" evidence="14">
    <location>
        <begin position="928"/>
        <end position="1044"/>
    </location>
</feature>
<evidence type="ECO:0000313" key="16">
    <source>
        <dbReference type="Proteomes" id="UP000515152"/>
    </source>
</evidence>
<dbReference type="InterPro" id="IPR016187">
    <property type="entry name" value="CTDL_fold"/>
</dbReference>
<dbReference type="Proteomes" id="UP000515152">
    <property type="component" value="Chromosome 25"/>
</dbReference>
<dbReference type="InterPro" id="IPR000772">
    <property type="entry name" value="Ricin_B_lectin"/>
</dbReference>
<dbReference type="PROSITE" id="PS50231">
    <property type="entry name" value="RICIN_B_LECTIN"/>
    <property type="match status" value="1"/>
</dbReference>
<dbReference type="PROSITE" id="PS50041">
    <property type="entry name" value="C_TYPE_LECTIN_2"/>
    <property type="match status" value="8"/>
</dbReference>
<dbReference type="SMART" id="SM00059">
    <property type="entry name" value="FN2"/>
    <property type="match status" value="1"/>
</dbReference>
<evidence type="ECO:0000256" key="10">
    <source>
        <dbReference type="ARBA" id="ARBA00023180"/>
    </source>
</evidence>
<keyword evidence="8" id="KW-1015">Disulfide bond</keyword>
<dbReference type="InterPro" id="IPR036943">
    <property type="entry name" value="FN_type2_sf"/>
</dbReference>
<dbReference type="Pfam" id="PF24562">
    <property type="entry name" value="CysR_MRC2_N"/>
    <property type="match status" value="1"/>
</dbReference>
<protein>
    <submittedName>
        <fullName evidence="17">Macrophage mannose receptor 1-like</fullName>
    </submittedName>
</protein>
<feature type="domain" description="C-type lectin" evidence="14">
    <location>
        <begin position="1200"/>
        <end position="1317"/>
    </location>
</feature>
<dbReference type="InterPro" id="IPR001304">
    <property type="entry name" value="C-type_lectin-like"/>
</dbReference>
<evidence type="ECO:0000259" key="14">
    <source>
        <dbReference type="PROSITE" id="PS50041"/>
    </source>
</evidence>
<evidence type="ECO:0000256" key="11">
    <source>
        <dbReference type="PROSITE-ProRule" id="PRU00479"/>
    </source>
</evidence>
<dbReference type="InterPro" id="IPR013806">
    <property type="entry name" value="Kringle-like"/>
</dbReference>
<dbReference type="SMART" id="SM00034">
    <property type="entry name" value="CLECT"/>
    <property type="match status" value="8"/>
</dbReference>
<dbReference type="KEGG" id="char:116219619"/>
<gene>
    <name evidence="17" type="primary">LOC116219619</name>
</gene>
<evidence type="ECO:0000256" key="1">
    <source>
        <dbReference type="ARBA" id="ARBA00004167"/>
    </source>
</evidence>
<dbReference type="PROSITE" id="PS00615">
    <property type="entry name" value="C_TYPE_LECTIN_1"/>
    <property type="match status" value="1"/>
</dbReference>
<dbReference type="SUPFAM" id="SSF56436">
    <property type="entry name" value="C-type lectin-like"/>
    <property type="match status" value="8"/>
</dbReference>
<feature type="domain" description="Fibronectin type-II" evidence="15">
    <location>
        <begin position="160"/>
        <end position="204"/>
    </location>
</feature>
<dbReference type="OrthoDB" id="6356110at2759"/>
<dbReference type="SUPFAM" id="SSF50370">
    <property type="entry name" value="Ricin B-like lectins"/>
    <property type="match status" value="1"/>
</dbReference>
<feature type="transmembrane region" description="Helical" evidence="12">
    <location>
        <begin position="1339"/>
        <end position="1362"/>
    </location>
</feature>
<evidence type="ECO:0000256" key="7">
    <source>
        <dbReference type="ARBA" id="ARBA00023136"/>
    </source>
</evidence>
<dbReference type="GO" id="GO:0006897">
    <property type="term" value="P:endocytosis"/>
    <property type="evidence" value="ECO:0007669"/>
    <property type="project" value="UniProtKB-KW"/>
</dbReference>
<feature type="domain" description="C-type lectin" evidence="14">
    <location>
        <begin position="499"/>
        <end position="614"/>
    </location>
</feature>
<evidence type="ECO:0000256" key="13">
    <source>
        <dbReference type="SAM" id="SignalP"/>
    </source>
</evidence>
<evidence type="ECO:0000256" key="12">
    <source>
        <dbReference type="SAM" id="Phobius"/>
    </source>
</evidence>
<keyword evidence="16" id="KW-1185">Reference proteome</keyword>
<evidence type="ECO:0000313" key="17">
    <source>
        <dbReference type="RefSeq" id="XP_031419073.1"/>
    </source>
</evidence>
<sequence>MRTTPLGIVLVILHVTLCSSQSESNFLMYDKNVNKCLKGYQPLKLFYCDSNQLSQQFRWTSNDRILNVHLKKCLGAGSTADGSGLQWLICDDTSQLQKWECKNDTLLNLKGTNLFLSQDENSILKLTQDIGAASQWLTHGTTEGLCSRPYQELYTIGGNAFGRPCHFPFQYKGIWYSDCSLLESDEPWCSPDRDYQDMWGFCPTKSTENKLWKKNQLTGVFYQLNVGSALTWHQARRSCQQQDSDLLSITEPQEQSYLSGITTGTQTTFWIGLNQLDSESGWQWADGHPLRYLRWGSGQPNPALGWFCGSLNTMQSYHWENKLCSKKHGYICQKRTTDAATATPGPPASCSAPWVPYADHCYFLNRTKKTWKDASIQCMRTGGHLVSVHDVEEQSFVLSQLGYMETDKLWVGLNDQKTQLLFEWSDQSPVTFTTWDTQEPSHHRTEEEDCVLMGGKDGKWSDSNCGENNGFVCKRAGDSNPASGSKTENTGCKAAWTRYGYNCYLVGSTTKTFDEAKKSCQESGAHLIDIPNRVENAFLISLVGARPEKHFWIGLSNQRDSYTFEWTNTPMVPYTHWNARMPGQNQGCVAMTTGTLAGLWDVLSCSNKEKYICRQQAEGVVTTPAPPTSPPPSCAEGWNPLGARPFCYKLFLMRSKEERTWFEALHFCRSIGGDLMSIHSHLDDPKTRYHFHSAWIGYSAQDPNVGYTWSDGSSSSYTKWMSGEPNNRNNMENCAGISSQDTIDWNDFACEKKMDFYCEIRKGVTPGVPNATIPQYNVTEDGWIEYSGHQYYISDRAMQMEDARKFCKKGHGDLVVINSEAERLFLWKQTQTEDDDFYIGLRIDLDKNTEWMDGTPVAFEGWDEDQPLFVVNDETCVKMSNSFGLWFVTNCGRRHEFICERHEAPAVNATLAPTEVSKGGCAPDWTKYKQHCYKTQFEKKNWTDAMSFCKAVGGNLVSVLSKDEQAFLTTMTADAQQHLWIGLHRLTDWSPVWSEGKMLTFRNFLKSHSWTWEGECFAMITNSRTSVGKWTTYECSQNMGFICKRPTDNQIIPQTTVLPLSYVEFGNDSLKVEPNNATWWEAKRRCEADGAQLASIRDGITQAYIELQINKLKQPVWIGLNKNETDGYFRWIDHWRLNRENWKYSEPKSQFPCVYVDLTGGWQTAPCNLSLPSVCKHSTDIAPTPHPQYPGLCPESWLPFKGHCYFLSSKEKGWPEASTACTILGASLLSIESSEEAKFINSLLEMVQDTYEAVWMGLYRNLKGQWHWLDRSVVDYTNWAEGQPREGSHVLIYAVISTSDLKWRSAWKYPYYPYICKKPKDPLPTVSTHEIPVLEVHRLYTGLVVAIMIAFTVMGFAAFFYYKGRKPVLPRMPAFENPLYFKSSKQDIPDDKNLIDNIEIDPCAS</sequence>
<dbReference type="GO" id="GO:0016020">
    <property type="term" value="C:membrane"/>
    <property type="evidence" value="ECO:0007669"/>
    <property type="project" value="UniProtKB-SubCell"/>
</dbReference>
<dbReference type="Gene3D" id="2.80.10.50">
    <property type="match status" value="1"/>
</dbReference>
<evidence type="ECO:0000256" key="9">
    <source>
        <dbReference type="ARBA" id="ARBA00023170"/>
    </source>
</evidence>
<evidence type="ECO:0000256" key="8">
    <source>
        <dbReference type="ARBA" id="ARBA00023157"/>
    </source>
</evidence>
<evidence type="ECO:0000256" key="4">
    <source>
        <dbReference type="ARBA" id="ARBA00022729"/>
    </source>
</evidence>
<dbReference type="SUPFAM" id="SSF57440">
    <property type="entry name" value="Kringle-like"/>
    <property type="match status" value="1"/>
</dbReference>
<keyword evidence="5" id="KW-0677">Repeat</keyword>
<name>A0A6P8ESC0_CLUHA</name>
<accession>A0A6P8ESC0</accession>
<dbReference type="InterPro" id="IPR050111">
    <property type="entry name" value="C-type_lectin/snaclec_domain"/>
</dbReference>
<dbReference type="InterPro" id="IPR035992">
    <property type="entry name" value="Ricin_B-like_lectins"/>
</dbReference>
<dbReference type="Pfam" id="PF00059">
    <property type="entry name" value="Lectin_C"/>
    <property type="match status" value="8"/>
</dbReference>
<keyword evidence="7 12" id="KW-0472">Membrane</keyword>
<dbReference type="CDD" id="cd00037">
    <property type="entry name" value="CLECT"/>
    <property type="match status" value="8"/>
</dbReference>
<feature type="domain" description="C-type lectin" evidence="14">
    <location>
        <begin position="357"/>
        <end position="474"/>
    </location>
</feature>
<evidence type="ECO:0000256" key="3">
    <source>
        <dbReference type="ARBA" id="ARBA00022692"/>
    </source>
</evidence>
<dbReference type="InterPro" id="IPR018378">
    <property type="entry name" value="C-type_lectin_CS"/>
</dbReference>
<feature type="domain" description="C-type lectin" evidence="14">
    <location>
        <begin position="786"/>
        <end position="900"/>
    </location>
</feature>
<dbReference type="Gene3D" id="3.10.100.10">
    <property type="entry name" value="Mannose-Binding Protein A, subunit A"/>
    <property type="match status" value="8"/>
</dbReference>
<comment type="subcellular location">
    <subcellularLocation>
        <location evidence="1">Membrane</location>
        <topology evidence="1">Single-pass membrane protein</topology>
    </subcellularLocation>
</comment>
<dbReference type="InterPro" id="IPR016186">
    <property type="entry name" value="C-type_lectin-like/link_sf"/>
</dbReference>
<organism evidence="16 17">
    <name type="scientific">Clupea harengus</name>
    <name type="common">Atlantic herring</name>
    <dbReference type="NCBI Taxonomy" id="7950"/>
    <lineage>
        <taxon>Eukaryota</taxon>
        <taxon>Metazoa</taxon>
        <taxon>Chordata</taxon>
        <taxon>Craniata</taxon>
        <taxon>Vertebrata</taxon>
        <taxon>Euteleostomi</taxon>
        <taxon>Actinopterygii</taxon>
        <taxon>Neopterygii</taxon>
        <taxon>Teleostei</taxon>
        <taxon>Clupei</taxon>
        <taxon>Clupeiformes</taxon>
        <taxon>Clupeoidei</taxon>
        <taxon>Clupeidae</taxon>
        <taxon>Clupea</taxon>
    </lineage>
</organism>
<dbReference type="RefSeq" id="XP_031419073.1">
    <property type="nucleotide sequence ID" value="XM_031563213.2"/>
</dbReference>
<feature type="domain" description="C-type lectin" evidence="14">
    <location>
        <begin position="1065"/>
        <end position="1176"/>
    </location>
</feature>
<dbReference type="PANTHER" id="PTHR22803">
    <property type="entry name" value="MANNOSE, PHOSPHOLIPASE, LECTIN RECEPTOR RELATED"/>
    <property type="match status" value="1"/>
</dbReference>
<proteinExistence type="predicted"/>
<dbReference type="InterPro" id="IPR000562">
    <property type="entry name" value="FN_type2_dom"/>
</dbReference>
<comment type="caution">
    <text evidence="11">Lacks conserved residue(s) required for the propagation of feature annotation.</text>
</comment>
<dbReference type="PROSITE" id="PS51092">
    <property type="entry name" value="FN2_2"/>
    <property type="match status" value="1"/>
</dbReference>
<evidence type="ECO:0000256" key="2">
    <source>
        <dbReference type="ARBA" id="ARBA00022583"/>
    </source>
</evidence>